<gene>
    <name evidence="2" type="ORF">KY465_06015</name>
</gene>
<accession>A0ABS6WLJ1</accession>
<proteinExistence type="predicted"/>
<dbReference type="RefSeq" id="WP_219200797.1">
    <property type="nucleotide sequence ID" value="NZ_JAHWQX010000002.1"/>
</dbReference>
<dbReference type="EMBL" id="JAHWQX010000002">
    <property type="protein sequence ID" value="MBW3096829.1"/>
    <property type="molecule type" value="Genomic_DNA"/>
</dbReference>
<sequence length="102" mass="11762">MADPRQPRLSESQVQEIKQLLAQGFTYSKIAEKFGVHHMTVRRACDPHYRDQNRRPYRNTERETGGEKNPIVFKDYPSTLTAAMFGDPPPDRLAYIHGRGFA</sequence>
<dbReference type="CDD" id="cd00569">
    <property type="entry name" value="HTH_Hin_like"/>
    <property type="match status" value="1"/>
</dbReference>
<keyword evidence="3" id="KW-1185">Reference proteome</keyword>
<reference evidence="2" key="1">
    <citation type="submission" date="2021-07" db="EMBL/GenBank/DDBJ databases">
        <title>Pseudohoeflea marina sp. nov. a polyhydroxyalcanoate-producing bacterium.</title>
        <authorList>
            <person name="Zheng W."/>
            <person name="Yu S."/>
            <person name="Huang Y."/>
        </authorList>
    </citation>
    <scope>NUCLEOTIDE SEQUENCE</scope>
    <source>
        <strain evidence="2">DP4N28-3</strain>
    </source>
</reference>
<evidence type="ECO:0000313" key="2">
    <source>
        <dbReference type="EMBL" id="MBW3096829.1"/>
    </source>
</evidence>
<comment type="caution">
    <text evidence="2">The sequence shown here is derived from an EMBL/GenBank/DDBJ whole genome shotgun (WGS) entry which is preliminary data.</text>
</comment>
<evidence type="ECO:0000313" key="3">
    <source>
        <dbReference type="Proteomes" id="UP001430804"/>
    </source>
</evidence>
<dbReference type="Pfam" id="PF13384">
    <property type="entry name" value="HTH_23"/>
    <property type="match status" value="1"/>
</dbReference>
<protein>
    <submittedName>
        <fullName evidence="2">Hin recombinase</fullName>
    </submittedName>
</protein>
<organism evidence="2 3">
    <name type="scientific">Pseudohoeflea coraliihabitans</name>
    <dbReference type="NCBI Taxonomy" id="2860393"/>
    <lineage>
        <taxon>Bacteria</taxon>
        <taxon>Pseudomonadati</taxon>
        <taxon>Pseudomonadota</taxon>
        <taxon>Alphaproteobacteria</taxon>
        <taxon>Hyphomicrobiales</taxon>
        <taxon>Rhizobiaceae</taxon>
        <taxon>Pseudohoeflea</taxon>
    </lineage>
</organism>
<feature type="compositionally biased region" description="Basic and acidic residues" evidence="1">
    <location>
        <begin position="47"/>
        <end position="66"/>
    </location>
</feature>
<feature type="region of interest" description="Disordered" evidence="1">
    <location>
        <begin position="47"/>
        <end position="73"/>
    </location>
</feature>
<name>A0ABS6WLJ1_9HYPH</name>
<evidence type="ECO:0000256" key="1">
    <source>
        <dbReference type="SAM" id="MobiDB-lite"/>
    </source>
</evidence>
<dbReference type="Proteomes" id="UP001430804">
    <property type="component" value="Unassembled WGS sequence"/>
</dbReference>